<dbReference type="EMBL" id="JBEAFC010000006">
    <property type="protein sequence ID" value="KAL1553428.1"/>
    <property type="molecule type" value="Genomic_DNA"/>
</dbReference>
<feature type="region of interest" description="Disordered" evidence="1">
    <location>
        <begin position="222"/>
        <end position="243"/>
    </location>
</feature>
<feature type="compositionally biased region" description="Low complexity" evidence="1">
    <location>
        <begin position="222"/>
        <end position="236"/>
    </location>
</feature>
<evidence type="ECO:0000313" key="3">
    <source>
        <dbReference type="EMBL" id="KAL1553428.1"/>
    </source>
</evidence>
<dbReference type="Pfam" id="PF12776">
    <property type="entry name" value="Myb_DNA-bind_3"/>
    <property type="match status" value="1"/>
</dbReference>
<name>A0ABD1HD39_SALDI</name>
<dbReference type="AlphaFoldDB" id="A0ABD1HD39"/>
<dbReference type="InterPro" id="IPR024752">
    <property type="entry name" value="Myb/SANT-like_dom"/>
</dbReference>
<feature type="domain" description="Myb/SANT-like" evidence="2">
    <location>
        <begin position="11"/>
        <end position="88"/>
    </location>
</feature>
<evidence type="ECO:0000256" key="1">
    <source>
        <dbReference type="SAM" id="MobiDB-lite"/>
    </source>
</evidence>
<protein>
    <recommendedName>
        <fullName evidence="2">Myb/SANT-like domain-containing protein</fullName>
    </recommendedName>
</protein>
<organism evidence="3 4">
    <name type="scientific">Salvia divinorum</name>
    <name type="common">Maria pastora</name>
    <name type="synonym">Diviner's sage</name>
    <dbReference type="NCBI Taxonomy" id="28513"/>
    <lineage>
        <taxon>Eukaryota</taxon>
        <taxon>Viridiplantae</taxon>
        <taxon>Streptophyta</taxon>
        <taxon>Embryophyta</taxon>
        <taxon>Tracheophyta</taxon>
        <taxon>Spermatophyta</taxon>
        <taxon>Magnoliopsida</taxon>
        <taxon>eudicotyledons</taxon>
        <taxon>Gunneridae</taxon>
        <taxon>Pentapetalae</taxon>
        <taxon>asterids</taxon>
        <taxon>lamiids</taxon>
        <taxon>Lamiales</taxon>
        <taxon>Lamiaceae</taxon>
        <taxon>Nepetoideae</taxon>
        <taxon>Mentheae</taxon>
        <taxon>Salviinae</taxon>
        <taxon>Salvia</taxon>
        <taxon>Salvia subgen. Calosphace</taxon>
    </lineage>
</organism>
<keyword evidence="4" id="KW-1185">Reference proteome</keyword>
<dbReference type="Proteomes" id="UP001567538">
    <property type="component" value="Unassembled WGS sequence"/>
</dbReference>
<comment type="caution">
    <text evidence="3">The sequence shown here is derived from an EMBL/GenBank/DDBJ whole genome shotgun (WGS) entry which is preliminary data.</text>
</comment>
<proteinExistence type="predicted"/>
<evidence type="ECO:0000313" key="4">
    <source>
        <dbReference type="Proteomes" id="UP001567538"/>
    </source>
</evidence>
<accession>A0ABD1HD39</accession>
<reference evidence="3 4" key="1">
    <citation type="submission" date="2024-06" db="EMBL/GenBank/DDBJ databases">
        <title>A chromosome level genome sequence of Diviner's sage (Salvia divinorum).</title>
        <authorList>
            <person name="Ford S.A."/>
            <person name="Ro D.-K."/>
            <person name="Ness R.W."/>
            <person name="Phillips M.A."/>
        </authorList>
    </citation>
    <scope>NUCLEOTIDE SEQUENCE [LARGE SCALE GENOMIC DNA]</scope>
    <source>
        <strain evidence="3">SAF-2024a</strain>
        <tissue evidence="3">Leaf</tissue>
    </source>
</reference>
<sequence>MDTMLLSNVLKLSKGWRSNEVTVGKTVLVEVCKVINDHFRSELTCGDLAIRLELLKVRYNTFKEVVATPGVQWDLDEKMILADDSTWKFIFQTNPFSRAYYHRDEPQFNLIAAMFGFDHVKIENSHEVITISDTTEHIVITDSTVPNAPYNGIHMASPADPDEVNSPLTDPSTRVRRKLFDEAETNADQLSTSVSPNGNIINSGVLGNKVPHHLFQIKELYSSPKGSSSASWSPFSKSEKTTP</sequence>
<gene>
    <name evidence="3" type="ORF">AAHA92_14107</name>
</gene>
<evidence type="ECO:0000259" key="2">
    <source>
        <dbReference type="Pfam" id="PF12776"/>
    </source>
</evidence>